<keyword evidence="2" id="KW-1185">Reference proteome</keyword>
<gene>
    <name evidence="1" type="ORF">DHETER_LOCUS15436</name>
</gene>
<feature type="non-terminal residue" evidence="1">
    <location>
        <position position="83"/>
    </location>
</feature>
<comment type="caution">
    <text evidence="1">The sequence shown here is derived from an EMBL/GenBank/DDBJ whole genome shotgun (WGS) entry which is preliminary data.</text>
</comment>
<sequence length="83" mass="9746">KALLRPSQDQRFMNFLQQTCNENNVQYEDVKRCLGGLYHQASKSFHGHGSVMLNVQSWSPNEVLSIGVIFEYYKIPWSYFNKE</sequence>
<feature type="non-terminal residue" evidence="1">
    <location>
        <position position="1"/>
    </location>
</feature>
<proteinExistence type="predicted"/>
<evidence type="ECO:0000313" key="2">
    <source>
        <dbReference type="Proteomes" id="UP000789702"/>
    </source>
</evidence>
<name>A0ACA9QRV6_9GLOM</name>
<protein>
    <submittedName>
        <fullName evidence="1">240_t:CDS:1</fullName>
    </submittedName>
</protein>
<dbReference type="Proteomes" id="UP000789702">
    <property type="component" value="Unassembled WGS sequence"/>
</dbReference>
<dbReference type="EMBL" id="CAJVPU010052740">
    <property type="protein sequence ID" value="CAG8763840.1"/>
    <property type="molecule type" value="Genomic_DNA"/>
</dbReference>
<organism evidence="1 2">
    <name type="scientific">Dentiscutata heterogama</name>
    <dbReference type="NCBI Taxonomy" id="1316150"/>
    <lineage>
        <taxon>Eukaryota</taxon>
        <taxon>Fungi</taxon>
        <taxon>Fungi incertae sedis</taxon>
        <taxon>Mucoromycota</taxon>
        <taxon>Glomeromycotina</taxon>
        <taxon>Glomeromycetes</taxon>
        <taxon>Diversisporales</taxon>
        <taxon>Gigasporaceae</taxon>
        <taxon>Dentiscutata</taxon>
    </lineage>
</organism>
<accession>A0ACA9QRV6</accession>
<reference evidence="1" key="1">
    <citation type="submission" date="2021-06" db="EMBL/GenBank/DDBJ databases">
        <authorList>
            <person name="Kallberg Y."/>
            <person name="Tangrot J."/>
            <person name="Rosling A."/>
        </authorList>
    </citation>
    <scope>NUCLEOTIDE SEQUENCE</scope>
    <source>
        <strain evidence="1">IL203A</strain>
    </source>
</reference>
<evidence type="ECO:0000313" key="1">
    <source>
        <dbReference type="EMBL" id="CAG8763840.1"/>
    </source>
</evidence>